<evidence type="ECO:0000256" key="1">
    <source>
        <dbReference type="SAM" id="MobiDB-lite"/>
    </source>
</evidence>
<feature type="region of interest" description="Disordered" evidence="1">
    <location>
        <begin position="1"/>
        <end position="51"/>
    </location>
</feature>
<name>L8E783_HUMAN</name>
<dbReference type="EMBL" id="HF583482">
    <property type="protein sequence ID" value="CCQ42979.1"/>
    <property type="molecule type" value="Genomic_DNA"/>
</dbReference>
<dbReference type="ChiTaRS" id="SLC12A3">
    <property type="organism name" value="human"/>
</dbReference>
<reference evidence="2" key="1">
    <citation type="journal article" date="2013" name="PLoS ONE">
        <title>Direct detection of alternative open reading frames translation products in human significantly expands the proteome.</title>
        <authorList>
            <person name="Vanderperre B."/>
            <person name="Lucier J.-F."/>
            <person name="Motard J."/>
            <person name="Tremblay G."/>
            <person name="Vanderperre S."/>
            <person name="Wisztorski M."/>
            <person name="Salzet M."/>
            <person name="Boisvert F.-M."/>
            <person name="Roucou X."/>
        </authorList>
    </citation>
    <scope>NUCLEOTIDE SEQUENCE</scope>
</reference>
<protein>
    <submittedName>
        <fullName evidence="2">Alternative protein SLC12A3</fullName>
    </submittedName>
</protein>
<proteinExistence type="predicted"/>
<gene>
    <name evidence="2" type="primary">SLC12A3</name>
</gene>
<sequence>MWCPHMSTMPTAPSLVSPGRSGPHWLTCTPSSSRKADTCMPWPLTAGPATR</sequence>
<dbReference type="AlphaFoldDB" id="L8E783"/>
<evidence type="ECO:0000313" key="2">
    <source>
        <dbReference type="EMBL" id="CCQ42979.1"/>
    </source>
</evidence>
<accession>L8E783</accession>
<dbReference type="OrthoDB" id="2020542at2759"/>
<organism evidence="2">
    <name type="scientific">Homo sapiens</name>
    <name type="common">Human</name>
    <dbReference type="NCBI Taxonomy" id="9606"/>
    <lineage>
        <taxon>Eukaryota</taxon>
        <taxon>Metazoa</taxon>
        <taxon>Chordata</taxon>
        <taxon>Craniata</taxon>
        <taxon>Vertebrata</taxon>
        <taxon>Euteleostomi</taxon>
        <taxon>Mammalia</taxon>
        <taxon>Eutheria</taxon>
        <taxon>Euarchontoglires</taxon>
        <taxon>Primates</taxon>
        <taxon>Haplorrhini</taxon>
        <taxon>Catarrhini</taxon>
        <taxon>Hominidae</taxon>
        <taxon>Homo</taxon>
    </lineage>
</organism>